<evidence type="ECO:0000256" key="1">
    <source>
        <dbReference type="SAM" id="MobiDB-lite"/>
    </source>
</evidence>
<sequence>MATTPRMVPAFIATTPPPPSSSIRTPPTPKHGFSDPWEPYSPRKSARIASRQPTTTTTTTSTSSSAAHRTPSPQSSRRNRARTPTRISTRKSATVGASIMSPTQTPQKKRFPGANASTAGPSQLTAEGTTSAAHALGLDKQGKQEVESRTTSVTRRSGMLPTPVKTPKKAPTEAQAASIRAVARNLFYEGEASSTITTTVAKTPRKPRVPKRYNGISMESFVAEEVQDPISIYTDSQDRVPAVDTRAENPFYNTRAATTAAPAQPPRRRSKRAGVSIPGEGSLHIDDALQREDGMVCVFRGKRIFRKFAENVDDEDVNSEDESLRIPLTRSSIQPRRLFQKALPEISPEDEEAATDIDEEYLDEMESKEEVPQTPIVDKSEHATPSAPRFGPAPTPPETRRSTRFVAKVEDATPSRPKSGRLFDNWPITKSRASSSEHSHKRTAEDTTAEPAAKRSRV</sequence>
<feature type="compositionally biased region" description="Acidic residues" evidence="1">
    <location>
        <begin position="347"/>
        <end position="367"/>
    </location>
</feature>
<feature type="region of interest" description="Disordered" evidence="1">
    <location>
        <begin position="1"/>
        <end position="173"/>
    </location>
</feature>
<keyword evidence="3" id="KW-1185">Reference proteome</keyword>
<name>A0A8K0TTF9_9PEZI</name>
<accession>A0A8K0TTF9</accession>
<feature type="region of interest" description="Disordered" evidence="1">
    <location>
        <begin position="345"/>
        <end position="458"/>
    </location>
</feature>
<proteinExistence type="predicted"/>
<feature type="compositionally biased region" description="Low complexity" evidence="1">
    <location>
        <begin position="54"/>
        <end position="65"/>
    </location>
</feature>
<dbReference type="OrthoDB" id="5398515at2759"/>
<evidence type="ECO:0000313" key="3">
    <source>
        <dbReference type="Proteomes" id="UP000813385"/>
    </source>
</evidence>
<dbReference type="Proteomes" id="UP000813385">
    <property type="component" value="Unassembled WGS sequence"/>
</dbReference>
<comment type="caution">
    <text evidence="2">The sequence shown here is derived from an EMBL/GenBank/DDBJ whole genome shotgun (WGS) entry which is preliminary data.</text>
</comment>
<feature type="compositionally biased region" description="Polar residues" evidence="1">
    <location>
        <begin position="115"/>
        <end position="132"/>
    </location>
</feature>
<reference evidence="2" key="1">
    <citation type="journal article" date="2021" name="Nat. Commun.">
        <title>Genetic determinants of endophytism in the Arabidopsis root mycobiome.</title>
        <authorList>
            <person name="Mesny F."/>
            <person name="Miyauchi S."/>
            <person name="Thiergart T."/>
            <person name="Pickel B."/>
            <person name="Atanasova L."/>
            <person name="Karlsson M."/>
            <person name="Huettel B."/>
            <person name="Barry K.W."/>
            <person name="Haridas S."/>
            <person name="Chen C."/>
            <person name="Bauer D."/>
            <person name="Andreopoulos W."/>
            <person name="Pangilinan J."/>
            <person name="LaButti K."/>
            <person name="Riley R."/>
            <person name="Lipzen A."/>
            <person name="Clum A."/>
            <person name="Drula E."/>
            <person name="Henrissat B."/>
            <person name="Kohler A."/>
            <person name="Grigoriev I.V."/>
            <person name="Martin F.M."/>
            <person name="Hacquard S."/>
        </authorList>
    </citation>
    <scope>NUCLEOTIDE SEQUENCE</scope>
    <source>
        <strain evidence="2">MPI-CAGE-AT-0016</strain>
    </source>
</reference>
<protein>
    <submittedName>
        <fullName evidence="2">Uncharacterized protein</fullName>
    </submittedName>
</protein>
<dbReference type="EMBL" id="JAGPXD010000001">
    <property type="protein sequence ID" value="KAH7376342.1"/>
    <property type="molecule type" value="Genomic_DNA"/>
</dbReference>
<organism evidence="2 3">
    <name type="scientific">Plectosphaerella cucumerina</name>
    <dbReference type="NCBI Taxonomy" id="40658"/>
    <lineage>
        <taxon>Eukaryota</taxon>
        <taxon>Fungi</taxon>
        <taxon>Dikarya</taxon>
        <taxon>Ascomycota</taxon>
        <taxon>Pezizomycotina</taxon>
        <taxon>Sordariomycetes</taxon>
        <taxon>Hypocreomycetidae</taxon>
        <taxon>Glomerellales</taxon>
        <taxon>Plectosphaerellaceae</taxon>
        <taxon>Plectosphaerella</taxon>
    </lineage>
</organism>
<feature type="compositionally biased region" description="Basic and acidic residues" evidence="1">
    <location>
        <begin position="435"/>
        <end position="445"/>
    </location>
</feature>
<gene>
    <name evidence="2" type="ORF">B0T11DRAFT_20008</name>
</gene>
<evidence type="ECO:0000313" key="2">
    <source>
        <dbReference type="EMBL" id="KAH7376342.1"/>
    </source>
</evidence>
<dbReference type="AlphaFoldDB" id="A0A8K0TTF9"/>
<feature type="region of interest" description="Disordered" evidence="1">
    <location>
        <begin position="258"/>
        <end position="278"/>
    </location>
</feature>